<evidence type="ECO:0000313" key="3">
    <source>
        <dbReference type="Proteomes" id="UP000603453"/>
    </source>
</evidence>
<dbReference type="Proteomes" id="UP000603453">
    <property type="component" value="Unassembled WGS sequence"/>
</dbReference>
<dbReference type="OrthoDB" id="10625814at2759"/>
<gene>
    <name evidence="2" type="ORF">INT47_009986</name>
</gene>
<protein>
    <submittedName>
        <fullName evidence="2">Uncharacterized protein</fullName>
    </submittedName>
</protein>
<feature type="region of interest" description="Disordered" evidence="1">
    <location>
        <begin position="91"/>
        <end position="146"/>
    </location>
</feature>
<proteinExistence type="predicted"/>
<sequence>METQDTTDNNFGVQPQKRGRWTAERKWALLDACKEYNPYGVDHGSRTEQWDKMLLAVNKQDSHLTPLKRGAMIDQLKRLFETYKDIFEEYKNSPASRSDTVNPDMLPEGDHVEKDKHLSADQKGDKGKKKSEEAIAPGGSGPQLSEIMERLDKNTDETRQMRQEIITLTKVVLDVKSLSLK</sequence>
<comment type="caution">
    <text evidence="2">The sequence shown here is derived from an EMBL/GenBank/DDBJ whole genome shotgun (WGS) entry which is preliminary data.</text>
</comment>
<name>A0A8H7QVH7_9FUNG</name>
<reference evidence="2" key="1">
    <citation type="submission" date="2020-12" db="EMBL/GenBank/DDBJ databases">
        <title>Metabolic potential, ecology and presence of endohyphal bacteria is reflected in genomic diversity of Mucoromycotina.</title>
        <authorList>
            <person name="Muszewska A."/>
            <person name="Okrasinska A."/>
            <person name="Steczkiewicz K."/>
            <person name="Drgas O."/>
            <person name="Orlowska M."/>
            <person name="Perlinska-Lenart U."/>
            <person name="Aleksandrzak-Piekarczyk T."/>
            <person name="Szatraj K."/>
            <person name="Zielenkiewicz U."/>
            <person name="Pilsyk S."/>
            <person name="Malc E."/>
            <person name="Mieczkowski P."/>
            <person name="Kruszewska J.S."/>
            <person name="Biernat P."/>
            <person name="Pawlowska J."/>
        </authorList>
    </citation>
    <scope>NUCLEOTIDE SEQUENCE</scope>
    <source>
        <strain evidence="2">WA0000017839</strain>
    </source>
</reference>
<accession>A0A8H7QVH7</accession>
<evidence type="ECO:0000313" key="2">
    <source>
        <dbReference type="EMBL" id="KAG2199532.1"/>
    </source>
</evidence>
<evidence type="ECO:0000256" key="1">
    <source>
        <dbReference type="SAM" id="MobiDB-lite"/>
    </source>
</evidence>
<dbReference type="AlphaFoldDB" id="A0A8H7QVH7"/>
<feature type="compositionally biased region" description="Basic and acidic residues" evidence="1">
    <location>
        <begin position="108"/>
        <end position="133"/>
    </location>
</feature>
<keyword evidence="3" id="KW-1185">Reference proteome</keyword>
<dbReference type="EMBL" id="JAEPRD010000095">
    <property type="protein sequence ID" value="KAG2199532.1"/>
    <property type="molecule type" value="Genomic_DNA"/>
</dbReference>
<organism evidence="2 3">
    <name type="scientific">Mucor saturninus</name>
    <dbReference type="NCBI Taxonomy" id="64648"/>
    <lineage>
        <taxon>Eukaryota</taxon>
        <taxon>Fungi</taxon>
        <taxon>Fungi incertae sedis</taxon>
        <taxon>Mucoromycota</taxon>
        <taxon>Mucoromycotina</taxon>
        <taxon>Mucoromycetes</taxon>
        <taxon>Mucorales</taxon>
        <taxon>Mucorineae</taxon>
        <taxon>Mucoraceae</taxon>
        <taxon>Mucor</taxon>
    </lineage>
</organism>